<dbReference type="EMBL" id="SNXR01000002">
    <property type="protein sequence ID" value="TDP61724.1"/>
    <property type="molecule type" value="Genomic_DNA"/>
</dbReference>
<dbReference type="Proteomes" id="UP000295260">
    <property type="component" value="Unassembled WGS sequence"/>
</dbReference>
<dbReference type="GO" id="GO:0030158">
    <property type="term" value="F:protein xylosyltransferase activity"/>
    <property type="evidence" value="ECO:0007669"/>
    <property type="project" value="InterPro"/>
</dbReference>
<sequence>MHKNYIILVHNNPDQLVRLVNKLNDKYSSFFIHVDKTSDISVFISKFSTYSNVKFITKREIGTWGGIGIVKATLNAIGEILENSENDGHLILLSGQDYPLKNNEYINHFFSTNKEFDFIDISPIKEVFPKEWKKRVLFYKYDFSNKKGNYILVPPLFSKEILDLNSIKIIVKIFLNLKNFTFYKAFFKNLTKKRAIPKNLTLMAGGQWWSISTVTAKKIYEFSRQNNELLEYFEYSILPDEVYFQTVINHLKRSDVSIKTKSMVTYVNWERKDCMLPVTFVSSDFEELTSQDETKLFARKFDFKLDNEIFNLIDKLHNENN</sequence>
<keyword evidence="7" id="KW-0256">Endoplasmic reticulum</keyword>
<reference evidence="15 16" key="1">
    <citation type="submission" date="2019-03" db="EMBL/GenBank/DDBJ databases">
        <title>Genomic Encyclopedia of Archaeal and Bacterial Type Strains, Phase II (KMG-II): from individual species to whole genera.</title>
        <authorList>
            <person name="Goeker M."/>
        </authorList>
    </citation>
    <scope>NUCLEOTIDE SEQUENCE [LARGE SCALE GENOMIC DNA]</scope>
    <source>
        <strain evidence="15 16">DSM 25687</strain>
    </source>
</reference>
<evidence type="ECO:0000256" key="6">
    <source>
        <dbReference type="ARBA" id="ARBA00022723"/>
    </source>
</evidence>
<keyword evidence="3" id="KW-0328">Glycosyltransferase</keyword>
<dbReference type="GO" id="GO:0016020">
    <property type="term" value="C:membrane"/>
    <property type="evidence" value="ECO:0007669"/>
    <property type="project" value="InterPro"/>
</dbReference>
<dbReference type="GO" id="GO:0046872">
    <property type="term" value="F:metal ion binding"/>
    <property type="evidence" value="ECO:0007669"/>
    <property type="project" value="UniProtKB-KW"/>
</dbReference>
<evidence type="ECO:0000256" key="5">
    <source>
        <dbReference type="ARBA" id="ARBA00022692"/>
    </source>
</evidence>
<keyword evidence="16" id="KW-1185">Reference proteome</keyword>
<keyword evidence="12" id="KW-1015">Disulfide bond</keyword>
<evidence type="ECO:0000256" key="4">
    <source>
        <dbReference type="ARBA" id="ARBA00022679"/>
    </source>
</evidence>
<dbReference type="GO" id="GO:0015012">
    <property type="term" value="P:heparan sulfate proteoglycan biosynthetic process"/>
    <property type="evidence" value="ECO:0007669"/>
    <property type="project" value="TreeGrafter"/>
</dbReference>
<dbReference type="GO" id="GO:0050650">
    <property type="term" value="P:chondroitin sulfate proteoglycan biosynthetic process"/>
    <property type="evidence" value="ECO:0007669"/>
    <property type="project" value="TreeGrafter"/>
</dbReference>
<keyword evidence="8" id="KW-0735">Signal-anchor</keyword>
<keyword evidence="11" id="KW-0472">Membrane</keyword>
<keyword evidence="10" id="KW-0333">Golgi apparatus</keyword>
<keyword evidence="13" id="KW-0325">Glycoprotein</keyword>
<dbReference type="InterPro" id="IPR003406">
    <property type="entry name" value="Glyco_trans_14"/>
</dbReference>
<evidence type="ECO:0000313" key="15">
    <source>
        <dbReference type="EMBL" id="TDP61724.1"/>
    </source>
</evidence>
<keyword evidence="4" id="KW-0808">Transferase</keyword>
<accession>A0A4R6QGQ4</accession>
<keyword evidence="6" id="KW-0479">Metal-binding</keyword>
<evidence type="ECO:0000256" key="2">
    <source>
        <dbReference type="ARBA" id="ARBA00004648"/>
    </source>
</evidence>
<dbReference type="AlphaFoldDB" id="A0A4R6QGQ4"/>
<comment type="subcellular location">
    <subcellularLocation>
        <location evidence="2">Endoplasmic reticulum membrane</location>
        <topology evidence="2">Single-pass type II membrane protein</topology>
    </subcellularLocation>
    <subcellularLocation>
        <location evidence="1">Golgi apparatus membrane</location>
        <topology evidence="1">Single-pass type II membrane protein</topology>
    </subcellularLocation>
</comment>
<dbReference type="OrthoDB" id="7943907at2"/>
<dbReference type="PANTHER" id="PTHR46025:SF3">
    <property type="entry name" value="XYLOSYLTRANSFERASE OXT"/>
    <property type="match status" value="1"/>
</dbReference>
<evidence type="ECO:0000256" key="14">
    <source>
        <dbReference type="ARBA" id="ARBA00042865"/>
    </source>
</evidence>
<comment type="caution">
    <text evidence="15">The sequence shown here is derived from an EMBL/GenBank/DDBJ whole genome shotgun (WGS) entry which is preliminary data.</text>
</comment>
<keyword evidence="5" id="KW-0812">Transmembrane</keyword>
<evidence type="ECO:0000256" key="8">
    <source>
        <dbReference type="ARBA" id="ARBA00022968"/>
    </source>
</evidence>
<evidence type="ECO:0000256" key="10">
    <source>
        <dbReference type="ARBA" id="ARBA00023034"/>
    </source>
</evidence>
<name>A0A4R6QGQ4_9FLAO</name>
<evidence type="ECO:0000256" key="7">
    <source>
        <dbReference type="ARBA" id="ARBA00022824"/>
    </source>
</evidence>
<dbReference type="RefSeq" id="WP_133531534.1">
    <property type="nucleotide sequence ID" value="NZ_SNXR01000002.1"/>
</dbReference>
<gene>
    <name evidence="15" type="ORF">BC748_0138</name>
</gene>
<dbReference type="Pfam" id="PF02485">
    <property type="entry name" value="Branch"/>
    <property type="match status" value="1"/>
</dbReference>
<evidence type="ECO:0000256" key="1">
    <source>
        <dbReference type="ARBA" id="ARBA00004323"/>
    </source>
</evidence>
<protein>
    <recommendedName>
        <fullName evidence="14">Peptide O-xylosyltransferase</fullName>
    </recommendedName>
</protein>
<evidence type="ECO:0000256" key="11">
    <source>
        <dbReference type="ARBA" id="ARBA00023136"/>
    </source>
</evidence>
<evidence type="ECO:0000256" key="9">
    <source>
        <dbReference type="ARBA" id="ARBA00022989"/>
    </source>
</evidence>
<proteinExistence type="predicted"/>
<keyword evidence="9" id="KW-1133">Transmembrane helix</keyword>
<organism evidence="15 16">
    <name type="scientific">Flavobacterium dankookense</name>
    <dbReference type="NCBI Taxonomy" id="706186"/>
    <lineage>
        <taxon>Bacteria</taxon>
        <taxon>Pseudomonadati</taxon>
        <taxon>Bacteroidota</taxon>
        <taxon>Flavobacteriia</taxon>
        <taxon>Flavobacteriales</taxon>
        <taxon>Flavobacteriaceae</taxon>
        <taxon>Flavobacterium</taxon>
    </lineage>
</organism>
<dbReference type="PANTHER" id="PTHR46025">
    <property type="entry name" value="XYLOSYLTRANSFERASE OXT"/>
    <property type="match status" value="1"/>
</dbReference>
<dbReference type="InterPro" id="IPR043538">
    <property type="entry name" value="XYLT"/>
</dbReference>
<evidence type="ECO:0000256" key="13">
    <source>
        <dbReference type="ARBA" id="ARBA00023180"/>
    </source>
</evidence>
<evidence type="ECO:0000313" key="16">
    <source>
        <dbReference type="Proteomes" id="UP000295260"/>
    </source>
</evidence>
<evidence type="ECO:0000256" key="3">
    <source>
        <dbReference type="ARBA" id="ARBA00022676"/>
    </source>
</evidence>
<evidence type="ECO:0000256" key="12">
    <source>
        <dbReference type="ARBA" id="ARBA00023157"/>
    </source>
</evidence>